<gene>
    <name evidence="1" type="ORF">TBK1r_44790</name>
</gene>
<evidence type="ECO:0000313" key="2">
    <source>
        <dbReference type="Proteomes" id="UP000318081"/>
    </source>
</evidence>
<dbReference type="Proteomes" id="UP000318081">
    <property type="component" value="Chromosome"/>
</dbReference>
<organism evidence="1 2">
    <name type="scientific">Stieleria magnilauensis</name>
    <dbReference type="NCBI Taxonomy" id="2527963"/>
    <lineage>
        <taxon>Bacteria</taxon>
        <taxon>Pseudomonadati</taxon>
        <taxon>Planctomycetota</taxon>
        <taxon>Planctomycetia</taxon>
        <taxon>Pirellulales</taxon>
        <taxon>Pirellulaceae</taxon>
        <taxon>Stieleria</taxon>
    </lineage>
</organism>
<name>A0ABX5XWZ6_9BACT</name>
<protein>
    <submittedName>
        <fullName evidence="1">Uncharacterized protein</fullName>
    </submittedName>
</protein>
<evidence type="ECO:0000313" key="1">
    <source>
        <dbReference type="EMBL" id="QDV85465.1"/>
    </source>
</evidence>
<accession>A0ABX5XWZ6</accession>
<reference evidence="1 2" key="1">
    <citation type="submission" date="2019-02" db="EMBL/GenBank/DDBJ databases">
        <title>Deep-cultivation of Planctomycetes and their phenomic and genomic characterization uncovers novel biology.</title>
        <authorList>
            <person name="Wiegand S."/>
            <person name="Jogler M."/>
            <person name="Boedeker C."/>
            <person name="Pinto D."/>
            <person name="Vollmers J."/>
            <person name="Rivas-Marin E."/>
            <person name="Kohn T."/>
            <person name="Peeters S.H."/>
            <person name="Heuer A."/>
            <person name="Rast P."/>
            <person name="Oberbeckmann S."/>
            <person name="Bunk B."/>
            <person name="Jeske O."/>
            <person name="Meyerdierks A."/>
            <person name="Storesund J.E."/>
            <person name="Kallscheuer N."/>
            <person name="Luecker S."/>
            <person name="Lage O.M."/>
            <person name="Pohl T."/>
            <person name="Merkel B.J."/>
            <person name="Hornburger P."/>
            <person name="Mueller R.-W."/>
            <person name="Bruemmer F."/>
            <person name="Labrenz M."/>
            <person name="Spormann A.M."/>
            <person name="Op den Camp H."/>
            <person name="Overmann J."/>
            <person name="Amann R."/>
            <person name="Jetten M.S.M."/>
            <person name="Mascher T."/>
            <person name="Medema M.H."/>
            <person name="Devos D.P."/>
            <person name="Kaster A.-K."/>
            <person name="Ovreas L."/>
            <person name="Rohde M."/>
            <person name="Galperin M.Y."/>
            <person name="Jogler C."/>
        </authorList>
    </citation>
    <scope>NUCLEOTIDE SEQUENCE [LARGE SCALE GENOMIC DNA]</scope>
    <source>
        <strain evidence="1 2">TBK1r</strain>
    </source>
</reference>
<sequence length="151" mass="16370">MPVFVDIDPGGTGTADPTATDAIFTKRIEQNAELTSVILGWRHTIQCDLVFEFAKFDSGINDRCAESEHTKLIQVFAALIADFDNVPLAKRDVAVGFLVVLVLGMRSSRIDHGVPGRRRNLQRATGLCFGKLISAHAGASSSPRSEKLPYG</sequence>
<dbReference type="EMBL" id="CP036432">
    <property type="protein sequence ID" value="QDV85465.1"/>
    <property type="molecule type" value="Genomic_DNA"/>
</dbReference>
<keyword evidence="2" id="KW-1185">Reference proteome</keyword>
<proteinExistence type="predicted"/>